<dbReference type="GO" id="GO:0006166">
    <property type="term" value="P:purine ribonucleoside salvage"/>
    <property type="evidence" value="ECO:0007669"/>
    <property type="project" value="UniProtKB-KW"/>
</dbReference>
<evidence type="ECO:0000256" key="1">
    <source>
        <dbReference type="ARBA" id="ARBA00004496"/>
    </source>
</evidence>
<comment type="subunit">
    <text evidence="3">Homodimer.</text>
</comment>
<protein>
    <recommendedName>
        <fullName evidence="9">Phosphoribosyltransferase domain-containing protein</fullName>
    </recommendedName>
</protein>
<gene>
    <name evidence="10" type="ORF">METZ01_LOCUS332771</name>
</gene>
<evidence type="ECO:0000256" key="6">
    <source>
        <dbReference type="ARBA" id="ARBA00022679"/>
    </source>
</evidence>
<evidence type="ECO:0000256" key="3">
    <source>
        <dbReference type="ARBA" id="ARBA00011738"/>
    </source>
</evidence>
<organism evidence="10">
    <name type="scientific">marine metagenome</name>
    <dbReference type="NCBI Taxonomy" id="408172"/>
    <lineage>
        <taxon>unclassified sequences</taxon>
        <taxon>metagenomes</taxon>
        <taxon>ecological metagenomes</taxon>
    </lineage>
</organism>
<keyword evidence="7" id="KW-0660">Purine salvage</keyword>
<keyword evidence="5" id="KW-0328">Glycosyltransferase</keyword>
<evidence type="ECO:0000256" key="8">
    <source>
        <dbReference type="ARBA" id="ARBA00025704"/>
    </source>
</evidence>
<name>A0A382Q4C7_9ZZZZ</name>
<sequence length="139" mass="15418">MANEEVFGDSIVEMRNLTHRVPDYWIGIEARGFIFASALSAYCGGGVVMCRKAGKLPPPVTRKRYQLEYGTEWIEMKNGSGTVVIVDDVFATGGTLQATNNLAKMVGYDVIDNLVLIDLLYVPTVEGFNFKVKSLIQYE</sequence>
<dbReference type="PANTHER" id="PTHR11776">
    <property type="entry name" value="ADENINE PHOSPHORIBOSYLTRANSFERASE"/>
    <property type="match status" value="1"/>
</dbReference>
<evidence type="ECO:0000313" key="10">
    <source>
        <dbReference type="EMBL" id="SVC79917.1"/>
    </source>
</evidence>
<dbReference type="InterPro" id="IPR050120">
    <property type="entry name" value="Adenine_PRTase"/>
</dbReference>
<dbReference type="AlphaFoldDB" id="A0A382Q4C7"/>
<evidence type="ECO:0000256" key="7">
    <source>
        <dbReference type="ARBA" id="ARBA00022726"/>
    </source>
</evidence>
<evidence type="ECO:0000256" key="5">
    <source>
        <dbReference type="ARBA" id="ARBA00022676"/>
    </source>
</evidence>
<keyword evidence="6" id="KW-0808">Transferase</keyword>
<dbReference type="SUPFAM" id="SSF53271">
    <property type="entry name" value="PRTase-like"/>
    <property type="match status" value="1"/>
</dbReference>
<accession>A0A382Q4C7</accession>
<proteinExistence type="inferred from homology"/>
<evidence type="ECO:0000259" key="9">
    <source>
        <dbReference type="Pfam" id="PF00156"/>
    </source>
</evidence>
<dbReference type="InterPro" id="IPR029057">
    <property type="entry name" value="PRTase-like"/>
</dbReference>
<dbReference type="GO" id="GO:0003999">
    <property type="term" value="F:adenine phosphoribosyltransferase activity"/>
    <property type="evidence" value="ECO:0007669"/>
    <property type="project" value="TreeGrafter"/>
</dbReference>
<dbReference type="InterPro" id="IPR000836">
    <property type="entry name" value="PRTase_dom"/>
</dbReference>
<dbReference type="PANTHER" id="PTHR11776:SF7">
    <property type="entry name" value="PHOSPHORIBOSYLTRANSFERASE DOMAIN-CONTAINING PROTEIN"/>
    <property type="match status" value="1"/>
</dbReference>
<dbReference type="CDD" id="cd06223">
    <property type="entry name" value="PRTases_typeI"/>
    <property type="match status" value="1"/>
</dbReference>
<dbReference type="GO" id="GO:0005737">
    <property type="term" value="C:cytoplasm"/>
    <property type="evidence" value="ECO:0007669"/>
    <property type="project" value="UniProtKB-SubCell"/>
</dbReference>
<comment type="subcellular location">
    <subcellularLocation>
        <location evidence="1">Cytoplasm</location>
    </subcellularLocation>
</comment>
<keyword evidence="4" id="KW-0963">Cytoplasm</keyword>
<evidence type="ECO:0000256" key="2">
    <source>
        <dbReference type="ARBA" id="ARBA00008391"/>
    </source>
</evidence>
<feature type="domain" description="Phosphoribosyltransferase" evidence="9">
    <location>
        <begin position="22"/>
        <end position="117"/>
    </location>
</feature>
<dbReference type="EMBL" id="UINC01111587">
    <property type="protein sequence ID" value="SVC79917.1"/>
    <property type="molecule type" value="Genomic_DNA"/>
</dbReference>
<comment type="pathway">
    <text evidence="8">Purine metabolism.</text>
</comment>
<evidence type="ECO:0000256" key="4">
    <source>
        <dbReference type="ARBA" id="ARBA00022490"/>
    </source>
</evidence>
<dbReference type="Gene3D" id="3.40.50.2020">
    <property type="match status" value="1"/>
</dbReference>
<comment type="similarity">
    <text evidence="2">Belongs to the purine/pyrimidine phosphoribosyltransferase family.</text>
</comment>
<reference evidence="10" key="1">
    <citation type="submission" date="2018-05" db="EMBL/GenBank/DDBJ databases">
        <authorList>
            <person name="Lanie J.A."/>
            <person name="Ng W.-L."/>
            <person name="Kazmierczak K.M."/>
            <person name="Andrzejewski T.M."/>
            <person name="Davidsen T.M."/>
            <person name="Wayne K.J."/>
            <person name="Tettelin H."/>
            <person name="Glass J.I."/>
            <person name="Rusch D."/>
            <person name="Podicherti R."/>
            <person name="Tsui H.-C.T."/>
            <person name="Winkler M.E."/>
        </authorList>
    </citation>
    <scope>NUCLEOTIDE SEQUENCE</scope>
</reference>
<dbReference type="Pfam" id="PF00156">
    <property type="entry name" value="Pribosyltran"/>
    <property type="match status" value="1"/>
</dbReference>